<dbReference type="AlphaFoldDB" id="A0AAD5SLE8"/>
<feature type="compositionally biased region" description="Basic and acidic residues" evidence="1">
    <location>
        <begin position="267"/>
        <end position="279"/>
    </location>
</feature>
<gene>
    <name evidence="3" type="ORF">HK097_007802</name>
</gene>
<evidence type="ECO:0000313" key="3">
    <source>
        <dbReference type="EMBL" id="KAJ3056196.1"/>
    </source>
</evidence>
<dbReference type="EMBL" id="JADGJD010000042">
    <property type="protein sequence ID" value="KAJ3056196.1"/>
    <property type="molecule type" value="Genomic_DNA"/>
</dbReference>
<dbReference type="InterPro" id="IPR029063">
    <property type="entry name" value="SAM-dependent_MTases_sf"/>
</dbReference>
<reference evidence="3" key="1">
    <citation type="submission" date="2020-05" db="EMBL/GenBank/DDBJ databases">
        <title>Phylogenomic resolution of chytrid fungi.</title>
        <authorList>
            <person name="Stajich J.E."/>
            <person name="Amses K."/>
            <person name="Simmons R."/>
            <person name="Seto K."/>
            <person name="Myers J."/>
            <person name="Bonds A."/>
            <person name="Quandt C.A."/>
            <person name="Barry K."/>
            <person name="Liu P."/>
            <person name="Grigoriev I."/>
            <person name="Longcore J.E."/>
            <person name="James T.Y."/>
        </authorList>
    </citation>
    <scope>NUCLEOTIDE SEQUENCE</scope>
    <source>
        <strain evidence="3">JEL0318</strain>
    </source>
</reference>
<feature type="compositionally biased region" description="Basic residues" evidence="1">
    <location>
        <begin position="252"/>
        <end position="266"/>
    </location>
</feature>
<feature type="region of interest" description="Disordered" evidence="1">
    <location>
        <begin position="135"/>
        <end position="279"/>
    </location>
</feature>
<dbReference type="SUPFAM" id="SSF53335">
    <property type="entry name" value="S-adenosyl-L-methionine-dependent methyltransferases"/>
    <property type="match status" value="1"/>
</dbReference>
<feature type="domain" description="Ubiquitin-like" evidence="2">
    <location>
        <begin position="579"/>
        <end position="646"/>
    </location>
</feature>
<evidence type="ECO:0000313" key="4">
    <source>
        <dbReference type="Proteomes" id="UP001212841"/>
    </source>
</evidence>
<protein>
    <recommendedName>
        <fullName evidence="2">Ubiquitin-like domain-containing protein</fullName>
    </recommendedName>
</protein>
<accession>A0AAD5SLE8</accession>
<comment type="caution">
    <text evidence="3">The sequence shown here is derived from an EMBL/GenBank/DDBJ whole genome shotgun (WGS) entry which is preliminary data.</text>
</comment>
<name>A0AAD5SLE8_9FUNG</name>
<dbReference type="Proteomes" id="UP001212841">
    <property type="component" value="Unassembled WGS sequence"/>
</dbReference>
<dbReference type="Gene3D" id="3.40.50.150">
    <property type="entry name" value="Vaccinia Virus protein VP39"/>
    <property type="match status" value="1"/>
</dbReference>
<organism evidence="3 4">
    <name type="scientific">Rhizophlyctis rosea</name>
    <dbReference type="NCBI Taxonomy" id="64517"/>
    <lineage>
        <taxon>Eukaryota</taxon>
        <taxon>Fungi</taxon>
        <taxon>Fungi incertae sedis</taxon>
        <taxon>Chytridiomycota</taxon>
        <taxon>Chytridiomycota incertae sedis</taxon>
        <taxon>Chytridiomycetes</taxon>
        <taxon>Rhizophlyctidales</taxon>
        <taxon>Rhizophlyctidaceae</taxon>
        <taxon>Rhizophlyctis</taxon>
    </lineage>
</organism>
<dbReference type="PANTHER" id="PTHR45128:SF1">
    <property type="entry name" value="S-ADENOSYLMETHIONINE-DEPENDENT METHYLTRANSFERASE RV2258C"/>
    <property type="match status" value="1"/>
</dbReference>
<dbReference type="PROSITE" id="PS50053">
    <property type="entry name" value="UBIQUITIN_2"/>
    <property type="match status" value="1"/>
</dbReference>
<dbReference type="Pfam" id="PF13847">
    <property type="entry name" value="Methyltransf_31"/>
    <property type="match status" value="1"/>
</dbReference>
<dbReference type="InterPro" id="IPR048711">
    <property type="entry name" value="WHD_Rv2258c"/>
</dbReference>
<feature type="compositionally biased region" description="Polar residues" evidence="1">
    <location>
        <begin position="137"/>
        <end position="160"/>
    </location>
</feature>
<dbReference type="InterPro" id="IPR000626">
    <property type="entry name" value="Ubiquitin-like_dom"/>
</dbReference>
<evidence type="ECO:0000259" key="2">
    <source>
        <dbReference type="PROSITE" id="PS50053"/>
    </source>
</evidence>
<keyword evidence="4" id="KW-1185">Reference proteome</keyword>
<sequence>MMSAGTSTDNQPSAEHFILNHLDLSRQTEILAFHNPAISPSQARQIVSEYRRFLTLKVHHRDVDDKLFSPSKKIKELWRWHILDTDPYAEMEHAVEMKIGHDPLTGKDRDAVLERRKRTKECYVEYFGEEPVAEVWDTSSTSEQPSPVRSAARSSLQTPNAAAAGIDKNLDDEISGLEPLPSPLKRKLPSDVDMDGDDDDGDHDDESDYDTKVNGGHKTAARAAGPSLKNGTTKRPVSRPKRLSPTPDKSYNPKKKEHKTTKKLKTKEKPPEPKPKRTDIGLHLWAYNPWLKKQMAKVYKTQPGLSFNESTKMSAKRRRTTAEPTTSSQAIDYITNTLDLTHLRECLSILIPFLTPERIDKRIHEYRRFLILKIHHQDLLGKVLLPSSAIEEAWCFHVLDTKAYRKMCDGLRMDVEYDPVGVRDEGVRRERRKLTRECYEDYFGEEASGEVWGDCAILGEAGTGVNRMDLADSSKCVLEHIALLPRQMTSVRQLARHPCKSSQQFIDTPAATKKISPLVTPSRIKRSTIIIDREHVSKAKEPSTDIVPAIFEHSPSPNLEFGGPSSIVVSAATSDFWAVNVSMRKAKLGGSFGYAMAKTDKLNDLASMLSNDLKRAAENLQLVVRGAAVNHNRTIEESGIRNGSTISAYGLKSHAHPYYWMLYQREELPKIRAANPVLSHYEAQGVAGANWRKWKDTPADATTTTNNETTSEGAAAHLSSILNFGGQAVLLSIGYRLGLFKIVLNHGSATSEGIANVVGYNERYVREWLNGLVASQIVLYNPATKEYKINPPYIPLIDVFAPEAQFITLAAQTEDKIVRCFKEGGGVSYGQFGQRFHDVMCDVSTATLLPSIIPEILPAAGEEVMKWLHDGIGVLEIGCGAGRATKLLAKHFPKSHFTGIDICPEAIEMARKDLATEKIENITYTLADNSTLSTTPKYPLILVFDAIHDQAHPTKSLSLIHDLLTPNGVFLMQDINGNTSPEQNVSHPVGSFLYAISLTHCMTVSLADGGEGLGTMWGRQMARNMLEKAGFGEVREVERKGDVVNMLYVCRK</sequence>
<evidence type="ECO:0000256" key="1">
    <source>
        <dbReference type="SAM" id="MobiDB-lite"/>
    </source>
</evidence>
<dbReference type="CDD" id="cd02440">
    <property type="entry name" value="AdoMet_MTases"/>
    <property type="match status" value="1"/>
</dbReference>
<feature type="compositionally biased region" description="Acidic residues" evidence="1">
    <location>
        <begin position="192"/>
        <end position="208"/>
    </location>
</feature>
<dbReference type="InterPro" id="IPR053173">
    <property type="entry name" value="SAM-binding_MTase"/>
</dbReference>
<dbReference type="Pfam" id="PF21320">
    <property type="entry name" value="WHD_Rv2258c"/>
    <property type="match status" value="1"/>
</dbReference>
<proteinExistence type="predicted"/>
<dbReference type="InterPro" id="IPR025714">
    <property type="entry name" value="Methyltranfer_dom"/>
</dbReference>
<dbReference type="PANTHER" id="PTHR45128">
    <property type="entry name" value="METHYLTRANSFERASE TYPE 11"/>
    <property type="match status" value="1"/>
</dbReference>